<dbReference type="PANTHER" id="PTHR35901">
    <property type="entry name" value="RIBONUCLEASE VAPC3"/>
    <property type="match status" value="1"/>
</dbReference>
<dbReference type="Proteomes" id="UP000191901">
    <property type="component" value="Chromosome"/>
</dbReference>
<evidence type="ECO:0000256" key="1">
    <source>
        <dbReference type="ARBA" id="ARBA00022842"/>
    </source>
</evidence>
<name>A0A1Z3HNP3_9CYAN</name>
<dbReference type="CDD" id="cd09873">
    <property type="entry name" value="PIN_Pae0151-like"/>
    <property type="match status" value="1"/>
</dbReference>
<keyword evidence="1" id="KW-0460">Magnesium</keyword>
<gene>
    <name evidence="3" type="primary">vapC9</name>
    <name evidence="3" type="ORF">XM38_028540</name>
</gene>
<dbReference type="Pfam" id="PF01850">
    <property type="entry name" value="PIN"/>
    <property type="match status" value="1"/>
</dbReference>
<dbReference type="STRING" id="1641165.XM38_08345"/>
<evidence type="ECO:0000313" key="4">
    <source>
        <dbReference type="Proteomes" id="UP000191901"/>
    </source>
</evidence>
<dbReference type="PANTHER" id="PTHR35901:SF1">
    <property type="entry name" value="EXONUCLEASE VAPC9"/>
    <property type="match status" value="1"/>
</dbReference>
<dbReference type="KEGG" id="hhg:XM38_028540"/>
<protein>
    <submittedName>
        <fullName evidence="3">Ribonuclease VapC9</fullName>
        <ecNumber evidence="3">3.1.-.-</ecNumber>
    </submittedName>
</protein>
<evidence type="ECO:0000259" key="2">
    <source>
        <dbReference type="Pfam" id="PF01850"/>
    </source>
</evidence>
<reference evidence="3 4" key="1">
    <citation type="journal article" date="2016" name="Biochim. Biophys. Acta">
        <title>Characterization of red-shifted phycobilisomes isolated from the chlorophyll f-containing cyanobacterium Halomicronema hongdechloris.</title>
        <authorList>
            <person name="Li Y."/>
            <person name="Lin Y."/>
            <person name="Garvey C.J."/>
            <person name="Birch D."/>
            <person name="Corkery R.W."/>
            <person name="Loughlin P.C."/>
            <person name="Scheer H."/>
            <person name="Willows R.D."/>
            <person name="Chen M."/>
        </authorList>
    </citation>
    <scope>NUCLEOTIDE SEQUENCE [LARGE SCALE GENOMIC DNA]</scope>
    <source>
        <strain evidence="3 4">C2206</strain>
    </source>
</reference>
<dbReference type="InterPro" id="IPR002716">
    <property type="entry name" value="PIN_dom"/>
</dbReference>
<evidence type="ECO:0000313" key="3">
    <source>
        <dbReference type="EMBL" id="ASC71900.1"/>
    </source>
</evidence>
<keyword evidence="4" id="KW-1185">Reference proteome</keyword>
<proteinExistence type="predicted"/>
<dbReference type="AlphaFoldDB" id="A0A1Z3HNP3"/>
<dbReference type="SUPFAM" id="SSF88723">
    <property type="entry name" value="PIN domain-like"/>
    <property type="match status" value="1"/>
</dbReference>
<sequence length="152" mass="16716">MNSPVRCVVDASVAIKLFIEQEGSEQAEVLFAKLSTGPDTELYVPELFYAECANVLWQYVRRANYPATDAKASLVRLKALALQRVAIPELVNEALDIAIAHNISAYDACYVELSERLKVPLVTADSKLIRALEGTNYQVLSLTTFPPLNSNG</sequence>
<dbReference type="Gene3D" id="3.40.50.1010">
    <property type="entry name" value="5'-nuclease"/>
    <property type="match status" value="1"/>
</dbReference>
<dbReference type="GO" id="GO:0016787">
    <property type="term" value="F:hydrolase activity"/>
    <property type="evidence" value="ECO:0007669"/>
    <property type="project" value="UniProtKB-KW"/>
</dbReference>
<dbReference type="EMBL" id="CP021983">
    <property type="protein sequence ID" value="ASC71900.1"/>
    <property type="molecule type" value="Genomic_DNA"/>
</dbReference>
<organism evidence="3 4">
    <name type="scientific">Halomicronema hongdechloris C2206</name>
    <dbReference type="NCBI Taxonomy" id="1641165"/>
    <lineage>
        <taxon>Bacteria</taxon>
        <taxon>Bacillati</taxon>
        <taxon>Cyanobacteriota</taxon>
        <taxon>Cyanophyceae</taxon>
        <taxon>Nodosilineales</taxon>
        <taxon>Nodosilineaceae</taxon>
        <taxon>Halomicronema</taxon>
    </lineage>
</organism>
<dbReference type="InterPro" id="IPR051619">
    <property type="entry name" value="TypeII_TA_RNase_PINc/VapC"/>
</dbReference>
<dbReference type="InterPro" id="IPR044153">
    <property type="entry name" value="PIN_Pae0151-like"/>
</dbReference>
<feature type="domain" description="PIN" evidence="2">
    <location>
        <begin position="8"/>
        <end position="130"/>
    </location>
</feature>
<keyword evidence="3" id="KW-0378">Hydrolase</keyword>
<dbReference type="InterPro" id="IPR029060">
    <property type="entry name" value="PIN-like_dom_sf"/>
</dbReference>
<dbReference type="RefSeq" id="WP_202978892.1">
    <property type="nucleotide sequence ID" value="NZ_CP021983.2"/>
</dbReference>
<dbReference type="EC" id="3.1.-.-" evidence="3"/>
<accession>A0A1Z3HNP3</accession>